<dbReference type="AlphaFoldDB" id="A0A167D7X4"/>
<dbReference type="Proteomes" id="UP000076584">
    <property type="component" value="Unassembled WGS sequence"/>
</dbReference>
<comment type="caution">
    <text evidence="2">The sequence shown here is derived from an EMBL/GenBank/DDBJ whole genome shotgun (WGS) entry which is preliminary data.</text>
</comment>
<evidence type="ECO:0000313" key="3">
    <source>
        <dbReference type="Proteomes" id="UP000076584"/>
    </source>
</evidence>
<dbReference type="EMBL" id="LFIW01001106">
    <property type="protein sequence ID" value="KZL83521.1"/>
    <property type="molecule type" value="Genomic_DNA"/>
</dbReference>
<feature type="compositionally biased region" description="Basic and acidic residues" evidence="1">
    <location>
        <begin position="32"/>
        <end position="56"/>
    </location>
</feature>
<evidence type="ECO:0000313" key="2">
    <source>
        <dbReference type="EMBL" id="KZL83521.1"/>
    </source>
</evidence>
<organism evidence="2 3">
    <name type="scientific">Colletotrichum incanum</name>
    <name type="common">Soybean anthracnose fungus</name>
    <dbReference type="NCBI Taxonomy" id="1573173"/>
    <lineage>
        <taxon>Eukaryota</taxon>
        <taxon>Fungi</taxon>
        <taxon>Dikarya</taxon>
        <taxon>Ascomycota</taxon>
        <taxon>Pezizomycotina</taxon>
        <taxon>Sordariomycetes</taxon>
        <taxon>Hypocreomycetidae</taxon>
        <taxon>Glomerellales</taxon>
        <taxon>Glomerellaceae</taxon>
        <taxon>Colletotrichum</taxon>
        <taxon>Colletotrichum spaethianum species complex</taxon>
    </lineage>
</organism>
<gene>
    <name evidence="2" type="ORF">CI238_02545</name>
</gene>
<reference evidence="2 3" key="1">
    <citation type="submission" date="2015-06" db="EMBL/GenBank/DDBJ databases">
        <title>Survival trade-offs in plant roots during colonization by closely related pathogenic and mutualistic fungi.</title>
        <authorList>
            <person name="Hacquard S."/>
            <person name="Kracher B."/>
            <person name="Hiruma K."/>
            <person name="Weinman A."/>
            <person name="Muench P."/>
            <person name="Garrido Oter R."/>
            <person name="Ver Loren van Themaat E."/>
            <person name="Dallerey J.-F."/>
            <person name="Damm U."/>
            <person name="Henrissat B."/>
            <person name="Lespinet O."/>
            <person name="Thon M."/>
            <person name="Kemen E."/>
            <person name="McHardy A.C."/>
            <person name="Schulze-Lefert P."/>
            <person name="O'Connell R.J."/>
        </authorList>
    </citation>
    <scope>NUCLEOTIDE SEQUENCE [LARGE SCALE GENOMIC DNA]</scope>
    <source>
        <strain evidence="2 3">MAFF 238704</strain>
    </source>
</reference>
<evidence type="ECO:0000256" key="1">
    <source>
        <dbReference type="SAM" id="MobiDB-lite"/>
    </source>
</evidence>
<evidence type="ECO:0008006" key="4">
    <source>
        <dbReference type="Google" id="ProtNLM"/>
    </source>
</evidence>
<feature type="region of interest" description="Disordered" evidence="1">
    <location>
        <begin position="32"/>
        <end position="135"/>
    </location>
</feature>
<feature type="compositionally biased region" description="Low complexity" evidence="1">
    <location>
        <begin position="58"/>
        <end position="70"/>
    </location>
</feature>
<name>A0A167D7X4_COLIC</name>
<sequence>LPPLLHTKLSPRHLSPRHRQIQPAMWEVVWTDPDRESRKEHRERKAVEREHKDKSRTTRSSMSTRSSSSSDNKPFSFFGSKGLKRTLTPSSTKAPMTPALKAPSIDSDYRGSLLSAVSEPPPLPLPTELPCSPDTTVDRTYLPEHFAESLQSSPISSNRGFIDSVFSKWTDTSLAGPTSPCNTSVAESTAGKREHYVQTLGPTSFITKSTEVTILPRTIENDIAGMISHITITAEPVKEEPPTPPRSPATQPAVPAMATSAMLDTPVNLFPGQVSPKKSLRRVPSWTIAFKPNNPDAWKPPDAWDCGPSLEVRNPMIEHVSEETLEVEDGLAMSMDLNSMQREIRRMAAASHSIRLLRLKEVWGDTTDANLYKELEMEKKRWMLSSLHNMDKQADKNQAAHPNKITPAKAKKVLALYETQATASYLAALHFNKQVYHLSSAPLSHTLFPNIHPVLVPAISPSAFPVAPSLFGVAYSLALPALLPSPEVPGLLKNVHRCLAVGGALHLTLIDPLPITSTLGPLMRSWIEENLIFNLEKNFRCMNPSKLFPLWLADASLRGEGSTITTVKFCAMPPIDRPDTATTDGEQIAERAVKQELRSMVGRMLWREVWGQFITANQWWWEQPDIVAECEQLKTAWEYSIIEAVKNA</sequence>
<proteinExistence type="predicted"/>
<feature type="non-terminal residue" evidence="2">
    <location>
        <position position="1"/>
    </location>
</feature>
<accession>A0A167D7X4</accession>
<protein>
    <recommendedName>
        <fullName evidence="4">Methyltransferase type 11 domain-containing protein</fullName>
    </recommendedName>
</protein>
<keyword evidence="3" id="KW-1185">Reference proteome</keyword>